<reference evidence="1 2" key="1">
    <citation type="submission" date="2020-07" db="EMBL/GenBank/DDBJ databases">
        <title>isolation of Luteimonas sp. SJ-16.</title>
        <authorList>
            <person name="Huang X.-X."/>
            <person name="Xu L."/>
            <person name="Sun J.-Q."/>
        </authorList>
    </citation>
    <scope>NUCLEOTIDE SEQUENCE [LARGE SCALE GENOMIC DNA]</scope>
    <source>
        <strain evidence="1 2">SJ-16</strain>
    </source>
</reference>
<dbReference type="Proteomes" id="UP000589896">
    <property type="component" value="Unassembled WGS sequence"/>
</dbReference>
<proteinExistence type="predicted"/>
<dbReference type="EMBL" id="JACCJZ010000020">
    <property type="protein sequence ID" value="NYZ63653.1"/>
    <property type="molecule type" value="Genomic_DNA"/>
</dbReference>
<gene>
    <name evidence="1" type="ORF">H0E82_12925</name>
</gene>
<evidence type="ECO:0000313" key="2">
    <source>
        <dbReference type="Proteomes" id="UP000589896"/>
    </source>
</evidence>
<dbReference type="AlphaFoldDB" id="A0A7Z0U0U7"/>
<sequence>MAFRGHLSRRRLAVLLTLAVLLVTLAWLQATGSAALSGMSAQEMDWDEDGTLSRSDILRSVFSVVAERRTEGTRSCVEYRWRRSGEVIRLECRTTLADPQ</sequence>
<evidence type="ECO:0008006" key="3">
    <source>
        <dbReference type="Google" id="ProtNLM"/>
    </source>
</evidence>
<name>A0A7Z0U0U7_9GAMM</name>
<organism evidence="1 2">
    <name type="scientific">Luteimonas deserti</name>
    <dbReference type="NCBI Taxonomy" id="2752306"/>
    <lineage>
        <taxon>Bacteria</taxon>
        <taxon>Pseudomonadati</taxon>
        <taxon>Pseudomonadota</taxon>
        <taxon>Gammaproteobacteria</taxon>
        <taxon>Lysobacterales</taxon>
        <taxon>Lysobacteraceae</taxon>
        <taxon>Luteimonas</taxon>
    </lineage>
</organism>
<keyword evidence="2" id="KW-1185">Reference proteome</keyword>
<comment type="caution">
    <text evidence="1">The sequence shown here is derived from an EMBL/GenBank/DDBJ whole genome shotgun (WGS) entry which is preliminary data.</text>
</comment>
<protein>
    <recommendedName>
        <fullName evidence="3">EF-hand domain-containing protein</fullName>
    </recommendedName>
</protein>
<accession>A0A7Z0U0U7</accession>
<evidence type="ECO:0000313" key="1">
    <source>
        <dbReference type="EMBL" id="NYZ63653.1"/>
    </source>
</evidence>